<feature type="transmembrane region" description="Helical" evidence="1">
    <location>
        <begin position="17"/>
        <end position="35"/>
    </location>
</feature>
<keyword evidence="3" id="KW-1185">Reference proteome</keyword>
<evidence type="ECO:0000256" key="1">
    <source>
        <dbReference type="SAM" id="Phobius"/>
    </source>
</evidence>
<name>A0A1G8RHY1_9BACI</name>
<gene>
    <name evidence="2" type="ORF">SAMN04490247_1040</name>
</gene>
<feature type="transmembrane region" description="Helical" evidence="1">
    <location>
        <begin position="97"/>
        <end position="114"/>
    </location>
</feature>
<organism evidence="2 3">
    <name type="scientific">Salimicrobium halophilum</name>
    <dbReference type="NCBI Taxonomy" id="86666"/>
    <lineage>
        <taxon>Bacteria</taxon>
        <taxon>Bacillati</taxon>
        <taxon>Bacillota</taxon>
        <taxon>Bacilli</taxon>
        <taxon>Bacillales</taxon>
        <taxon>Bacillaceae</taxon>
        <taxon>Salimicrobium</taxon>
    </lineage>
</organism>
<dbReference type="OrthoDB" id="2429144at2"/>
<sequence>MEVSHIRELIRLKKRRLIHINILFLLLVPLATYAGNHMSGFRFVLLFTIIVWIAAAYYLFLYFTGKKIGLNSWVRHDELERFYQGERKWKRNKVKEIVFIISLAVAFTIFYIVFEFDS</sequence>
<proteinExistence type="predicted"/>
<dbReference type="AlphaFoldDB" id="A0A1G8RHY1"/>
<accession>A0A1G8RHY1</accession>
<evidence type="ECO:0000313" key="2">
    <source>
        <dbReference type="EMBL" id="SDJ16473.1"/>
    </source>
</evidence>
<dbReference type="Proteomes" id="UP000199225">
    <property type="component" value="Unassembled WGS sequence"/>
</dbReference>
<keyword evidence="1" id="KW-0812">Transmembrane</keyword>
<dbReference type="RefSeq" id="WP_093192726.1">
    <property type="nucleotide sequence ID" value="NZ_FNEV01000002.1"/>
</dbReference>
<dbReference type="EMBL" id="FNEV01000002">
    <property type="protein sequence ID" value="SDJ16473.1"/>
    <property type="molecule type" value="Genomic_DNA"/>
</dbReference>
<protein>
    <submittedName>
        <fullName evidence="2">Uncharacterized protein</fullName>
    </submittedName>
</protein>
<keyword evidence="1" id="KW-1133">Transmembrane helix</keyword>
<keyword evidence="1" id="KW-0472">Membrane</keyword>
<reference evidence="3" key="1">
    <citation type="submission" date="2016-10" db="EMBL/GenBank/DDBJ databases">
        <authorList>
            <person name="Varghese N."/>
            <person name="Submissions S."/>
        </authorList>
    </citation>
    <scope>NUCLEOTIDE SEQUENCE [LARGE SCALE GENOMIC DNA]</scope>
    <source>
        <strain evidence="3">DSM 4771</strain>
    </source>
</reference>
<evidence type="ECO:0000313" key="3">
    <source>
        <dbReference type="Proteomes" id="UP000199225"/>
    </source>
</evidence>
<feature type="transmembrane region" description="Helical" evidence="1">
    <location>
        <begin position="41"/>
        <end position="63"/>
    </location>
</feature>